<dbReference type="AlphaFoldDB" id="A0A150GG69"/>
<proteinExistence type="predicted"/>
<feature type="region of interest" description="Disordered" evidence="5">
    <location>
        <begin position="157"/>
        <end position="176"/>
    </location>
</feature>
<sequence>MDSRAKEIADAVAYMHVLLDPLRCDVFLERVINKPKRALGDKTVLALRGAARAAGITLGQFLFGDCVRPENSPPPPRLPQEALPNGPADLRVLAPGIGADSPLKSVKLTKKAAQGLQELRGLVIFLRDEALRGTPVEGLLRACLKLSGYESALDQLAEKGKTREESAASTDDASTEAAERLERLEMLIELASDPGSWVTGGSFEDTEALPTAAADSLGGSGSAPLGAGLLGVARFLEHAALVTGETGDGKGERNAVRLSTLHGAKGLEFERVFIVGVEEGILPSSLSELPAEERRLFYVGLTRAKDQLHVSYCESRTQYGKTVEARPSTFLSALKPFTSS</sequence>
<dbReference type="PANTHER" id="PTHR11070">
    <property type="entry name" value="UVRD / RECB / PCRA DNA HELICASE FAMILY MEMBER"/>
    <property type="match status" value="1"/>
</dbReference>
<dbReference type="Gene3D" id="3.40.50.300">
    <property type="entry name" value="P-loop containing nucleotide triphosphate hydrolases"/>
    <property type="match status" value="1"/>
</dbReference>
<dbReference type="GO" id="GO:0043138">
    <property type="term" value="F:3'-5' DNA helicase activity"/>
    <property type="evidence" value="ECO:0007669"/>
    <property type="project" value="TreeGrafter"/>
</dbReference>
<keyword evidence="1" id="KW-0547">Nucleotide-binding</keyword>
<dbReference type="GO" id="GO:0005634">
    <property type="term" value="C:nucleus"/>
    <property type="evidence" value="ECO:0007669"/>
    <property type="project" value="TreeGrafter"/>
</dbReference>
<dbReference type="GO" id="GO:0016787">
    <property type="term" value="F:hydrolase activity"/>
    <property type="evidence" value="ECO:0007669"/>
    <property type="project" value="UniProtKB-KW"/>
</dbReference>
<comment type="caution">
    <text evidence="7">The sequence shown here is derived from an EMBL/GenBank/DDBJ whole genome shotgun (WGS) entry which is preliminary data.</text>
</comment>
<dbReference type="GO" id="GO:0003677">
    <property type="term" value="F:DNA binding"/>
    <property type="evidence" value="ECO:0007669"/>
    <property type="project" value="InterPro"/>
</dbReference>
<protein>
    <recommendedName>
        <fullName evidence="6">UvrD-like helicase C-terminal domain-containing protein</fullName>
    </recommendedName>
</protein>
<dbReference type="InterPro" id="IPR000212">
    <property type="entry name" value="DNA_helicase_UvrD/REP"/>
</dbReference>
<evidence type="ECO:0000256" key="2">
    <source>
        <dbReference type="ARBA" id="ARBA00022801"/>
    </source>
</evidence>
<gene>
    <name evidence="7" type="ORF">GPECTOR_25g411</name>
</gene>
<dbReference type="Gene3D" id="1.10.486.10">
    <property type="entry name" value="PCRA, domain 4"/>
    <property type="match status" value="1"/>
</dbReference>
<keyword evidence="2" id="KW-0378">Hydrolase</keyword>
<feature type="domain" description="UvrD-like helicase C-terminal" evidence="6">
    <location>
        <begin position="1"/>
        <end position="266"/>
    </location>
</feature>
<organism evidence="7 8">
    <name type="scientific">Gonium pectorale</name>
    <name type="common">Green alga</name>
    <dbReference type="NCBI Taxonomy" id="33097"/>
    <lineage>
        <taxon>Eukaryota</taxon>
        <taxon>Viridiplantae</taxon>
        <taxon>Chlorophyta</taxon>
        <taxon>core chlorophytes</taxon>
        <taxon>Chlorophyceae</taxon>
        <taxon>CS clade</taxon>
        <taxon>Chlamydomonadales</taxon>
        <taxon>Volvocaceae</taxon>
        <taxon>Gonium</taxon>
    </lineage>
</organism>
<dbReference type="SUPFAM" id="SSF52540">
    <property type="entry name" value="P-loop containing nucleoside triphosphate hydrolases"/>
    <property type="match status" value="1"/>
</dbReference>
<evidence type="ECO:0000259" key="6">
    <source>
        <dbReference type="PROSITE" id="PS51217"/>
    </source>
</evidence>
<dbReference type="OrthoDB" id="542744at2759"/>
<feature type="compositionally biased region" description="Low complexity" evidence="5">
    <location>
        <begin position="167"/>
        <end position="176"/>
    </location>
</feature>
<keyword evidence="4" id="KW-0067">ATP-binding</keyword>
<dbReference type="Proteomes" id="UP000075714">
    <property type="component" value="Unassembled WGS sequence"/>
</dbReference>
<evidence type="ECO:0000256" key="3">
    <source>
        <dbReference type="ARBA" id="ARBA00022806"/>
    </source>
</evidence>
<evidence type="ECO:0000313" key="8">
    <source>
        <dbReference type="Proteomes" id="UP000075714"/>
    </source>
</evidence>
<keyword evidence="3" id="KW-0347">Helicase</keyword>
<dbReference type="PROSITE" id="PS51217">
    <property type="entry name" value="UVRD_HELICASE_CTER"/>
    <property type="match status" value="1"/>
</dbReference>
<reference evidence="8" key="1">
    <citation type="journal article" date="2016" name="Nat. Commun.">
        <title>The Gonium pectorale genome demonstrates co-option of cell cycle regulation during the evolution of multicellularity.</title>
        <authorList>
            <person name="Hanschen E.R."/>
            <person name="Marriage T.N."/>
            <person name="Ferris P.J."/>
            <person name="Hamaji T."/>
            <person name="Toyoda A."/>
            <person name="Fujiyama A."/>
            <person name="Neme R."/>
            <person name="Noguchi H."/>
            <person name="Minakuchi Y."/>
            <person name="Suzuki M."/>
            <person name="Kawai-Toyooka H."/>
            <person name="Smith D.R."/>
            <person name="Sparks H."/>
            <person name="Anderson J."/>
            <person name="Bakaric R."/>
            <person name="Luria V."/>
            <person name="Karger A."/>
            <person name="Kirschner M.W."/>
            <person name="Durand P.M."/>
            <person name="Michod R.E."/>
            <person name="Nozaki H."/>
            <person name="Olson B.J."/>
        </authorList>
    </citation>
    <scope>NUCLEOTIDE SEQUENCE [LARGE SCALE GENOMIC DNA]</scope>
    <source>
        <strain evidence="8">NIES-2863</strain>
    </source>
</reference>
<evidence type="ECO:0000256" key="1">
    <source>
        <dbReference type="ARBA" id="ARBA00022741"/>
    </source>
</evidence>
<accession>A0A150GG69</accession>
<feature type="compositionally biased region" description="Basic and acidic residues" evidence="5">
    <location>
        <begin position="157"/>
        <end position="166"/>
    </location>
</feature>
<dbReference type="CDD" id="cd18807">
    <property type="entry name" value="SF1_C_UvrD"/>
    <property type="match status" value="1"/>
</dbReference>
<dbReference type="PANTHER" id="PTHR11070:SF2">
    <property type="entry name" value="ATP-DEPENDENT DNA HELICASE SRS2"/>
    <property type="match status" value="1"/>
</dbReference>
<name>A0A150GG69_GONPE</name>
<keyword evidence="8" id="KW-1185">Reference proteome</keyword>
<dbReference type="STRING" id="33097.A0A150GG69"/>
<evidence type="ECO:0000256" key="4">
    <source>
        <dbReference type="ARBA" id="ARBA00022840"/>
    </source>
</evidence>
<evidence type="ECO:0000256" key="5">
    <source>
        <dbReference type="SAM" id="MobiDB-lite"/>
    </source>
</evidence>
<dbReference type="EMBL" id="LSYV01000026">
    <property type="protein sequence ID" value="KXZ48826.1"/>
    <property type="molecule type" value="Genomic_DNA"/>
</dbReference>
<dbReference type="InterPro" id="IPR014017">
    <property type="entry name" value="DNA_helicase_UvrD-like_C"/>
</dbReference>
<dbReference type="InterPro" id="IPR027417">
    <property type="entry name" value="P-loop_NTPase"/>
</dbReference>
<dbReference type="GO" id="GO:0000725">
    <property type="term" value="P:recombinational repair"/>
    <property type="evidence" value="ECO:0007669"/>
    <property type="project" value="TreeGrafter"/>
</dbReference>
<dbReference type="Pfam" id="PF13361">
    <property type="entry name" value="UvrD_C"/>
    <property type="match status" value="1"/>
</dbReference>
<dbReference type="GO" id="GO:0005524">
    <property type="term" value="F:ATP binding"/>
    <property type="evidence" value="ECO:0007669"/>
    <property type="project" value="UniProtKB-KW"/>
</dbReference>
<evidence type="ECO:0000313" key="7">
    <source>
        <dbReference type="EMBL" id="KXZ48826.1"/>
    </source>
</evidence>